<evidence type="ECO:0000259" key="3">
    <source>
        <dbReference type="Pfam" id="PF03109"/>
    </source>
</evidence>
<dbReference type="EMBL" id="KE346374">
    <property type="protein sequence ID" value="KJE97434.1"/>
    <property type="molecule type" value="Genomic_DNA"/>
</dbReference>
<dbReference type="InterPro" id="IPR004147">
    <property type="entry name" value="ABC1_dom"/>
</dbReference>
<name>A0A0D2X598_CAPO3</name>
<dbReference type="AlphaFoldDB" id="A0A0D2X598"/>
<feature type="region of interest" description="Disordered" evidence="2">
    <location>
        <begin position="94"/>
        <end position="116"/>
    </location>
</feature>
<accession>A0A0D2X598</accession>
<dbReference type="InterPro" id="IPR011009">
    <property type="entry name" value="Kinase-like_dom_sf"/>
</dbReference>
<comment type="similarity">
    <text evidence="1">Belongs to the protein kinase superfamily. ADCK protein kinase family.</text>
</comment>
<keyword evidence="4" id="KW-0808">Transferase</keyword>
<dbReference type="InterPro" id="IPR052402">
    <property type="entry name" value="ADCK_kinase"/>
</dbReference>
<feature type="compositionally biased region" description="Low complexity" evidence="2">
    <location>
        <begin position="101"/>
        <end position="110"/>
    </location>
</feature>
<dbReference type="OrthoDB" id="427480at2759"/>
<feature type="compositionally biased region" description="Low complexity" evidence="2">
    <location>
        <begin position="223"/>
        <end position="246"/>
    </location>
</feature>
<evidence type="ECO:0000313" key="4">
    <source>
        <dbReference type="EMBL" id="KJE97434.1"/>
    </source>
</evidence>
<dbReference type="Proteomes" id="UP000008743">
    <property type="component" value="Unassembled WGS sequence"/>
</dbReference>
<feature type="region of interest" description="Disordered" evidence="2">
    <location>
        <begin position="223"/>
        <end position="247"/>
    </location>
</feature>
<dbReference type="InterPro" id="IPR044095">
    <property type="entry name" value="ADCK2_dom"/>
</dbReference>
<reference evidence="5" key="1">
    <citation type="submission" date="2011-02" db="EMBL/GenBank/DDBJ databases">
        <title>The Genome Sequence of Capsaspora owczarzaki ATCC 30864.</title>
        <authorList>
            <person name="Russ C."/>
            <person name="Cuomo C."/>
            <person name="Burger G."/>
            <person name="Gray M.W."/>
            <person name="Holland P.W.H."/>
            <person name="King N."/>
            <person name="Lang F.B.F."/>
            <person name="Roger A.J."/>
            <person name="Ruiz-Trillo I."/>
            <person name="Young S.K."/>
            <person name="Zeng Q."/>
            <person name="Gargeya S."/>
            <person name="Alvarado L."/>
            <person name="Berlin A."/>
            <person name="Chapman S.B."/>
            <person name="Chen Z."/>
            <person name="Freedman E."/>
            <person name="Gellesch M."/>
            <person name="Goldberg J."/>
            <person name="Griggs A."/>
            <person name="Gujja S."/>
            <person name="Heilman E."/>
            <person name="Heiman D."/>
            <person name="Howarth C."/>
            <person name="Mehta T."/>
            <person name="Neiman D."/>
            <person name="Pearson M."/>
            <person name="Roberts A."/>
            <person name="Saif S."/>
            <person name="Shea T."/>
            <person name="Shenoy N."/>
            <person name="Sisk P."/>
            <person name="Stolte C."/>
            <person name="Sykes S."/>
            <person name="White J."/>
            <person name="Yandava C."/>
            <person name="Haas B."/>
            <person name="Nusbaum C."/>
            <person name="Birren B."/>
        </authorList>
    </citation>
    <scope>NUCLEOTIDE SEQUENCE</scope>
    <source>
        <strain evidence="5">ATCC 30864</strain>
    </source>
</reference>
<dbReference type="GO" id="GO:0005739">
    <property type="term" value="C:mitochondrion"/>
    <property type="evidence" value="ECO:0007669"/>
    <property type="project" value="TreeGrafter"/>
</dbReference>
<evidence type="ECO:0000256" key="2">
    <source>
        <dbReference type="SAM" id="MobiDB-lite"/>
    </source>
</evidence>
<organism evidence="4 5">
    <name type="scientific">Capsaspora owczarzaki (strain ATCC 30864)</name>
    <dbReference type="NCBI Taxonomy" id="595528"/>
    <lineage>
        <taxon>Eukaryota</taxon>
        <taxon>Filasterea</taxon>
        <taxon>Capsaspora</taxon>
    </lineage>
</organism>
<proteinExistence type="inferred from homology"/>
<dbReference type="PANTHER" id="PTHR45890">
    <property type="entry name" value="AARF DOMAIN CONTAINING KINASE 2 (PREDICTED)"/>
    <property type="match status" value="1"/>
</dbReference>
<evidence type="ECO:0000313" key="5">
    <source>
        <dbReference type="Proteomes" id="UP000008743"/>
    </source>
</evidence>
<dbReference type="eggNOG" id="KOG1236">
    <property type="taxonomic scope" value="Eukaryota"/>
</dbReference>
<dbReference type="GO" id="GO:0016301">
    <property type="term" value="F:kinase activity"/>
    <property type="evidence" value="ECO:0007669"/>
    <property type="project" value="UniProtKB-KW"/>
</dbReference>
<dbReference type="FunCoup" id="A0A0D2X598">
    <property type="interactions" value="21"/>
</dbReference>
<dbReference type="InParanoid" id="A0A0D2X598"/>
<feature type="domain" description="ABC1 atypical kinase-like" evidence="3">
    <location>
        <begin position="412"/>
        <end position="611"/>
    </location>
</feature>
<dbReference type="SUPFAM" id="SSF56112">
    <property type="entry name" value="Protein kinase-like (PK-like)"/>
    <property type="match status" value="1"/>
</dbReference>
<dbReference type="STRING" id="595528.A0A0D2X598"/>
<dbReference type="PhylomeDB" id="A0A0D2X598"/>
<evidence type="ECO:0000256" key="1">
    <source>
        <dbReference type="ARBA" id="ARBA00009670"/>
    </source>
</evidence>
<protein>
    <submittedName>
        <fullName evidence="4">Atypical/ABC1/ABC1-C protein kinase</fullName>
    </submittedName>
</protein>
<gene>
    <name evidence="4" type="ORF">CAOG_007294</name>
</gene>
<keyword evidence="4" id="KW-0418">Kinase</keyword>
<dbReference type="PANTHER" id="PTHR45890:SF1">
    <property type="entry name" value="AARF DOMAIN CONTAINING KINASE 2"/>
    <property type="match status" value="1"/>
</dbReference>
<sequence>MASLCRVMSGGVRVLGRSAALSIPASSSSSSSSIANAAVSMRHYHHYHHPNNASSWSGLPAATTTATATATATLASSWRSLCVAFARSSSSSTASLQRKPSSSSSSSSSSPLLQSTCSPRNGVVVLNAAKLHSSAASISSCGEPPPPSSSLPGQELVGQELVGLELLQWTNKTRLASSLTTGSVRSFSTSCTNPISSSTCNAQATPTPRTTRSFSTYTTISTVASSSSSSNPNKSSASTSSSSNRTTSKDWKDLVLLVFAAASAAALLLSARREAKLDQLRLQEQQTFADQEDVPIGSQELTLPELIGHARKPRTFFGKLYDTLLECILIPLRIFELAFRFAPVVFLAPLVFLPSRYYVAGWQQWWWTLLVHTIESCGPTFIKLAQWASSRRDLFPADMCAQLSRLHGRSQPHSFARTAEVIRSALAERNATVEDAFSYIDPQPVGSGCVAQVHRAILKADGSVVALKVLHPGIQRKIERDMLILYACAVTMETLVPPLRWMSLVESVEQFSSLMLRQLDLRIEGANLIKFNRNFANYRGIRFPTVFPEWTSERMLVESYEPGVSLNRFIRANDHPANLHLGELGLRAFLKMMILDNFIHGDLHPGNMLAQMQFPASQLSPEALASSRSLHNVPFNDDTLDTVPQHLHVNVQSATQYAETAEIIEEENPIGVLNDDDPLCFTFSLRPGAKHAYQPYQETYPNGKPTKPKDVQMLLIDAGIVTELSPVDRVNFIDLFTAVARGQGRAVGELMVDRARGQSENLDREGFISSVDNLVTRVRVQTLALGKVRIADILSEMFSLVCMYGVKLESNFVSLAVCIMVLEGIGRCLNPEIDLLDAALPMLEAVEANRGLTAGQLSNTQAGAIRNMARAFSGVRWVVFKGDIELLGQPSIVFHLMD</sequence>
<dbReference type="CDD" id="cd13971">
    <property type="entry name" value="ADCK2-like"/>
    <property type="match status" value="1"/>
</dbReference>
<keyword evidence="5" id="KW-1185">Reference proteome</keyword>
<dbReference type="Pfam" id="PF03109">
    <property type="entry name" value="ABC1"/>
    <property type="match status" value="1"/>
</dbReference>